<name>A0A3N0HWL8_9FIRM</name>
<reference evidence="1 2" key="1">
    <citation type="submission" date="2018-11" db="EMBL/GenBank/DDBJ databases">
        <title>Clostridium sp. nov., a member of the family Erysipelotrichaceae isolated from pig faeces.</title>
        <authorList>
            <person name="Chang Y.-H."/>
        </authorList>
    </citation>
    <scope>NUCLEOTIDE SEQUENCE [LARGE SCALE GENOMIC DNA]</scope>
    <source>
        <strain evidence="1 2">YH-panp20</strain>
    </source>
</reference>
<proteinExistence type="predicted"/>
<protein>
    <submittedName>
        <fullName evidence="1">Uncharacterized protein</fullName>
    </submittedName>
</protein>
<accession>A0A3N0HWL8</accession>
<dbReference type="EMBL" id="RJQC01000005">
    <property type="protein sequence ID" value="RNM29189.1"/>
    <property type="molecule type" value="Genomic_DNA"/>
</dbReference>
<dbReference type="AlphaFoldDB" id="A0A3N0HWL8"/>
<organism evidence="1 2">
    <name type="scientific">Absicoccus porci</name>
    <dbReference type="NCBI Taxonomy" id="2486576"/>
    <lineage>
        <taxon>Bacteria</taxon>
        <taxon>Bacillati</taxon>
        <taxon>Bacillota</taxon>
        <taxon>Erysipelotrichia</taxon>
        <taxon>Erysipelotrichales</taxon>
        <taxon>Erysipelotrichaceae</taxon>
        <taxon>Absicoccus</taxon>
    </lineage>
</organism>
<sequence length="67" mass="7576">MMSNKRILPSIGLEGTKEELLEFLSDFEINKIAISFVDNLMVFTTSVPVDDELMTIYEQAYGISQAK</sequence>
<keyword evidence="2" id="KW-1185">Reference proteome</keyword>
<evidence type="ECO:0000313" key="1">
    <source>
        <dbReference type="EMBL" id="RNM29189.1"/>
    </source>
</evidence>
<dbReference type="Proteomes" id="UP000276568">
    <property type="component" value="Unassembled WGS sequence"/>
</dbReference>
<comment type="caution">
    <text evidence="1">The sequence shown here is derived from an EMBL/GenBank/DDBJ whole genome shotgun (WGS) entry which is preliminary data.</text>
</comment>
<evidence type="ECO:0000313" key="2">
    <source>
        <dbReference type="Proteomes" id="UP000276568"/>
    </source>
</evidence>
<gene>
    <name evidence="1" type="ORF">EDX97_11235</name>
</gene>